<reference evidence="1" key="1">
    <citation type="submission" date="2018-05" db="EMBL/GenBank/DDBJ databases">
        <authorList>
            <person name="Lanie J.A."/>
            <person name="Ng W.-L."/>
            <person name="Kazmierczak K.M."/>
            <person name="Andrzejewski T.M."/>
            <person name="Davidsen T.M."/>
            <person name="Wayne K.J."/>
            <person name="Tettelin H."/>
            <person name="Glass J.I."/>
            <person name="Rusch D."/>
            <person name="Podicherti R."/>
            <person name="Tsui H.-C.T."/>
            <person name="Winkler M.E."/>
        </authorList>
    </citation>
    <scope>NUCLEOTIDE SEQUENCE</scope>
</reference>
<dbReference type="EMBL" id="UINC01210633">
    <property type="protein sequence ID" value="SVE34182.1"/>
    <property type="molecule type" value="Genomic_DNA"/>
</dbReference>
<accession>A0A383CPQ2</accession>
<evidence type="ECO:0000313" key="1">
    <source>
        <dbReference type="EMBL" id="SVE34182.1"/>
    </source>
</evidence>
<dbReference type="AlphaFoldDB" id="A0A383CPQ2"/>
<organism evidence="1">
    <name type="scientific">marine metagenome</name>
    <dbReference type="NCBI Taxonomy" id="408172"/>
    <lineage>
        <taxon>unclassified sequences</taxon>
        <taxon>metagenomes</taxon>
        <taxon>ecological metagenomes</taxon>
    </lineage>
</organism>
<proteinExistence type="predicted"/>
<name>A0A383CPQ2_9ZZZZ</name>
<sequence length="43" mass="4232">MDAAVPSIPLPLDDAGVSAAGHVTLPIRICGQGLSASGEMVDV</sequence>
<protein>
    <submittedName>
        <fullName evidence="1">Uncharacterized protein</fullName>
    </submittedName>
</protein>
<gene>
    <name evidence="1" type="ORF">METZ01_LOCUS487036</name>
</gene>